<dbReference type="SUPFAM" id="SSF47576">
    <property type="entry name" value="Calponin-homology domain, CH-domain"/>
    <property type="match status" value="2"/>
</dbReference>
<comment type="caution">
    <text evidence="3">The sequence shown here is derived from an EMBL/GenBank/DDBJ whole genome shotgun (WGS) entry which is preliminary data.</text>
</comment>
<dbReference type="InterPro" id="IPR036872">
    <property type="entry name" value="CH_dom_sf"/>
</dbReference>
<dbReference type="Pfam" id="PF00307">
    <property type="entry name" value="CH"/>
    <property type="match status" value="3"/>
</dbReference>
<organism evidence="3 4">
    <name type="scientific">Oopsacas minuta</name>
    <dbReference type="NCBI Taxonomy" id="111878"/>
    <lineage>
        <taxon>Eukaryota</taxon>
        <taxon>Metazoa</taxon>
        <taxon>Porifera</taxon>
        <taxon>Hexactinellida</taxon>
        <taxon>Hexasterophora</taxon>
        <taxon>Lyssacinosida</taxon>
        <taxon>Leucopsacidae</taxon>
        <taxon>Oopsacas</taxon>
    </lineage>
</organism>
<protein>
    <submittedName>
        <fullName evidence="3">Filamin-B-like</fullName>
    </submittedName>
</protein>
<feature type="domain" description="Calponin-homology (CH)" evidence="2">
    <location>
        <begin position="141"/>
        <end position="244"/>
    </location>
</feature>
<keyword evidence="4" id="KW-1185">Reference proteome</keyword>
<evidence type="ECO:0000313" key="4">
    <source>
        <dbReference type="Proteomes" id="UP001165289"/>
    </source>
</evidence>
<dbReference type="Proteomes" id="UP001165289">
    <property type="component" value="Unassembled WGS sequence"/>
</dbReference>
<feature type="transmembrane region" description="Helical" evidence="1">
    <location>
        <begin position="515"/>
        <end position="542"/>
    </location>
</feature>
<accession>A0AAV7KM35</accession>
<sequence length="551" mass="62716">MSGTYEISLSSPKRSTYNIKKASSLKSIDVNILHERKVLTLWVNHMLEVPIESSDTLDFTDGICLIRLVDKLTRGYKTLLQHTSPVLQCQKLDNYKNMLSFLRAQTTAQISPKMNAEGFLFGDLDMQYELVWQLVKSYKLRASEYSILKWVNKLVVQRNVRNFTEDWADGIVLYSFVNSIIKGNNPDCICPRDVLPQDLLKMTLDTASDVKNIPVILTPYFPLHLYPTSKSLLTYLSLFISPYIANIKRWLHNILPLKKFCDFNSCWSDGHLLSLLLEKVCPGICKDIVMSYSHKELPANMQLNNLRELLNRSKKSLNIKTNLEPISIANRTAEPLSLAIFLDDIRRYSLIKRPSRKLAVQTSDYDTASMDSSTNSVSRTISEMSMGFVVPPIQRRRSKSYDSLNRFGDEHLQDIPIRFNTDITEPHRNSFRGGNSFERNSCQRLSSNSIEKGRNPDLTTNMTYSLESYIDENSKADVGIREIPIEGNGQNPFQLQVVKKEGTNKKRHSKTRCCVISLLLSLIIILLLLIMAAGSVIVVCMVGQHCTPKSN</sequence>
<dbReference type="InterPro" id="IPR001715">
    <property type="entry name" value="CH_dom"/>
</dbReference>
<keyword evidence="1" id="KW-1133">Transmembrane helix</keyword>
<keyword evidence="1" id="KW-0472">Membrane</keyword>
<name>A0AAV7KM35_9METZ</name>
<dbReference type="PROSITE" id="PS50021">
    <property type="entry name" value="CH"/>
    <property type="match status" value="2"/>
</dbReference>
<feature type="domain" description="Calponin-homology (CH)" evidence="2">
    <location>
        <begin position="33"/>
        <end position="139"/>
    </location>
</feature>
<keyword evidence="1" id="KW-0812">Transmembrane</keyword>
<evidence type="ECO:0000256" key="1">
    <source>
        <dbReference type="SAM" id="Phobius"/>
    </source>
</evidence>
<evidence type="ECO:0000259" key="2">
    <source>
        <dbReference type="PROSITE" id="PS50021"/>
    </source>
</evidence>
<dbReference type="Gene3D" id="1.10.418.10">
    <property type="entry name" value="Calponin-like domain"/>
    <property type="match status" value="3"/>
</dbReference>
<gene>
    <name evidence="3" type="ORF">LOD99_13575</name>
</gene>
<dbReference type="EMBL" id="JAKMXF010000022">
    <property type="protein sequence ID" value="KAI6660851.1"/>
    <property type="molecule type" value="Genomic_DNA"/>
</dbReference>
<evidence type="ECO:0000313" key="3">
    <source>
        <dbReference type="EMBL" id="KAI6660851.1"/>
    </source>
</evidence>
<dbReference type="AlphaFoldDB" id="A0AAV7KM35"/>
<reference evidence="3 4" key="1">
    <citation type="journal article" date="2023" name="BMC Biol.">
        <title>The compact genome of the sponge Oopsacas minuta (Hexactinellida) is lacking key metazoan core genes.</title>
        <authorList>
            <person name="Santini S."/>
            <person name="Schenkelaars Q."/>
            <person name="Jourda C."/>
            <person name="Duchesne M."/>
            <person name="Belahbib H."/>
            <person name="Rocher C."/>
            <person name="Selva M."/>
            <person name="Riesgo A."/>
            <person name="Vervoort M."/>
            <person name="Leys S.P."/>
            <person name="Kodjabachian L."/>
            <person name="Le Bivic A."/>
            <person name="Borchiellini C."/>
            <person name="Claverie J.M."/>
            <person name="Renard E."/>
        </authorList>
    </citation>
    <scope>NUCLEOTIDE SEQUENCE [LARGE SCALE GENOMIC DNA]</scope>
    <source>
        <strain evidence="3">SPO-2</strain>
    </source>
</reference>
<proteinExistence type="predicted"/>